<dbReference type="PaxDb" id="55529-EKX50571"/>
<dbReference type="PANTHER" id="PTHR18901">
    <property type="entry name" value="2-DEOXYGLUCOSE-6-PHOSPHATE PHOSPHATASE 2"/>
    <property type="match status" value="1"/>
</dbReference>
<dbReference type="InterPro" id="IPR036412">
    <property type="entry name" value="HAD-like_sf"/>
</dbReference>
<dbReference type="STRING" id="905079.L1JPQ1"/>
<dbReference type="KEGG" id="gtt:GUITHDRAFT_103798"/>
<evidence type="ECO:0000313" key="3">
    <source>
        <dbReference type="EMBL" id="EKX50571.1"/>
    </source>
</evidence>
<evidence type="ECO:0000313" key="4">
    <source>
        <dbReference type="EnsemblProtists" id="EKX50571"/>
    </source>
</evidence>
<dbReference type="InterPro" id="IPR023198">
    <property type="entry name" value="PGP-like_dom2"/>
</dbReference>
<dbReference type="SUPFAM" id="SSF56784">
    <property type="entry name" value="HAD-like"/>
    <property type="match status" value="1"/>
</dbReference>
<sequence>MGMSKRVALLLVAASLSETSETSKRETKQLLLPCRQVDQLLLPCRLHRGGMMSREERLRVRCIGASLRGGVGEDASLPAGDSSEEFFESAARSQQATSRRVGKRSHDSSDVGEGNSEESEASVKEFDSNVSSYGEEFNLTVTSDPYASKLAPIKRKVMAQFETEKAEAKGRKAASLPKHALSALIDEFGHYKAEKLRGVIIDVEAVLFDTEPARACDAIKVLCQELNIDMEDDDYLRMSGRDFSQCLAMLCKGRAGGFERDCFFDLLEINMQQLQAIPFAETLIRHFKSRGIPIALVSSAPRALLDHACKRHAGFFSLVSHVICADEVPRSRPFPDAYLAAARKLNLPVSDCLSLVGTLVGLQASLQANLPTIGEQADP</sequence>
<dbReference type="Pfam" id="PF00702">
    <property type="entry name" value="Hydrolase"/>
    <property type="match status" value="1"/>
</dbReference>
<dbReference type="eggNOG" id="KOG2914">
    <property type="taxonomic scope" value="Eukaryota"/>
</dbReference>
<dbReference type="Gene3D" id="1.10.150.240">
    <property type="entry name" value="Putative phosphatase, domain 2"/>
    <property type="match status" value="1"/>
</dbReference>
<feature type="region of interest" description="Disordered" evidence="1">
    <location>
        <begin position="73"/>
        <end position="125"/>
    </location>
</feature>
<reference evidence="4" key="3">
    <citation type="submission" date="2015-06" db="UniProtKB">
        <authorList>
            <consortium name="EnsemblProtists"/>
        </authorList>
    </citation>
    <scope>IDENTIFICATION</scope>
</reference>
<dbReference type="PANTHER" id="PTHR18901:SF38">
    <property type="entry name" value="PSEUDOURIDINE-5'-PHOSPHATASE"/>
    <property type="match status" value="1"/>
</dbReference>
<dbReference type="InterPro" id="IPR023214">
    <property type="entry name" value="HAD_sf"/>
</dbReference>
<dbReference type="EMBL" id="JH992978">
    <property type="protein sequence ID" value="EKX50571.1"/>
    <property type="molecule type" value="Genomic_DNA"/>
</dbReference>
<dbReference type="GeneID" id="17307075"/>
<name>L1JPQ1_GUITC</name>
<dbReference type="Gene3D" id="3.40.50.1000">
    <property type="entry name" value="HAD superfamily/HAD-like"/>
    <property type="match status" value="1"/>
</dbReference>
<accession>L1JPQ1</accession>
<feature type="signal peptide" evidence="2">
    <location>
        <begin position="1"/>
        <end position="19"/>
    </location>
</feature>
<organism evidence="3">
    <name type="scientific">Guillardia theta (strain CCMP2712)</name>
    <name type="common">Cryptophyte</name>
    <dbReference type="NCBI Taxonomy" id="905079"/>
    <lineage>
        <taxon>Eukaryota</taxon>
        <taxon>Cryptophyceae</taxon>
        <taxon>Pyrenomonadales</taxon>
        <taxon>Geminigeraceae</taxon>
        <taxon>Guillardia</taxon>
    </lineage>
</organism>
<dbReference type="EnsemblProtists" id="EKX50571">
    <property type="protein sequence ID" value="EKX50571"/>
    <property type="gene ID" value="GUITHDRAFT_103798"/>
</dbReference>
<keyword evidence="2" id="KW-0732">Signal</keyword>
<evidence type="ECO:0000313" key="5">
    <source>
        <dbReference type="Proteomes" id="UP000011087"/>
    </source>
</evidence>
<dbReference type="AlphaFoldDB" id="L1JPQ1"/>
<dbReference type="Proteomes" id="UP000011087">
    <property type="component" value="Unassembled WGS sequence"/>
</dbReference>
<dbReference type="HOGENOM" id="CLU_730478_0_0_1"/>
<gene>
    <name evidence="3" type="ORF">GUITHDRAFT_103798</name>
</gene>
<dbReference type="SFLD" id="SFLDS00003">
    <property type="entry name" value="Haloacid_Dehalogenase"/>
    <property type="match status" value="1"/>
</dbReference>
<reference evidence="3 5" key="1">
    <citation type="journal article" date="2012" name="Nature">
        <title>Algal genomes reveal evolutionary mosaicism and the fate of nucleomorphs.</title>
        <authorList>
            <consortium name="DOE Joint Genome Institute"/>
            <person name="Curtis B.A."/>
            <person name="Tanifuji G."/>
            <person name="Burki F."/>
            <person name="Gruber A."/>
            <person name="Irimia M."/>
            <person name="Maruyama S."/>
            <person name="Arias M.C."/>
            <person name="Ball S.G."/>
            <person name="Gile G.H."/>
            <person name="Hirakawa Y."/>
            <person name="Hopkins J.F."/>
            <person name="Kuo A."/>
            <person name="Rensing S.A."/>
            <person name="Schmutz J."/>
            <person name="Symeonidi A."/>
            <person name="Elias M."/>
            <person name="Eveleigh R.J."/>
            <person name="Herman E.K."/>
            <person name="Klute M.J."/>
            <person name="Nakayama T."/>
            <person name="Obornik M."/>
            <person name="Reyes-Prieto A."/>
            <person name="Armbrust E.V."/>
            <person name="Aves S.J."/>
            <person name="Beiko R.G."/>
            <person name="Coutinho P."/>
            <person name="Dacks J.B."/>
            <person name="Durnford D.G."/>
            <person name="Fast N.M."/>
            <person name="Green B.R."/>
            <person name="Grisdale C.J."/>
            <person name="Hempel F."/>
            <person name="Henrissat B."/>
            <person name="Hoppner M.P."/>
            <person name="Ishida K."/>
            <person name="Kim E."/>
            <person name="Koreny L."/>
            <person name="Kroth P.G."/>
            <person name="Liu Y."/>
            <person name="Malik S.B."/>
            <person name="Maier U.G."/>
            <person name="McRose D."/>
            <person name="Mock T."/>
            <person name="Neilson J.A."/>
            <person name="Onodera N.T."/>
            <person name="Poole A.M."/>
            <person name="Pritham E.J."/>
            <person name="Richards T.A."/>
            <person name="Rocap G."/>
            <person name="Roy S.W."/>
            <person name="Sarai C."/>
            <person name="Schaack S."/>
            <person name="Shirato S."/>
            <person name="Slamovits C.H."/>
            <person name="Spencer D.F."/>
            <person name="Suzuki S."/>
            <person name="Worden A.Z."/>
            <person name="Zauner S."/>
            <person name="Barry K."/>
            <person name="Bell C."/>
            <person name="Bharti A.K."/>
            <person name="Crow J.A."/>
            <person name="Grimwood J."/>
            <person name="Kramer R."/>
            <person name="Lindquist E."/>
            <person name="Lucas S."/>
            <person name="Salamov A."/>
            <person name="McFadden G.I."/>
            <person name="Lane C.E."/>
            <person name="Keeling P.J."/>
            <person name="Gray M.W."/>
            <person name="Grigoriev I.V."/>
            <person name="Archibald J.M."/>
        </authorList>
    </citation>
    <scope>NUCLEOTIDE SEQUENCE</scope>
    <source>
        <strain evidence="3 5">CCMP2712</strain>
    </source>
</reference>
<evidence type="ECO:0000256" key="1">
    <source>
        <dbReference type="SAM" id="MobiDB-lite"/>
    </source>
</evidence>
<dbReference type="CDD" id="cd07505">
    <property type="entry name" value="HAD_BPGM-like"/>
    <property type="match status" value="1"/>
</dbReference>
<proteinExistence type="predicted"/>
<feature type="chain" id="PRO_5008771598" evidence="2">
    <location>
        <begin position="20"/>
        <end position="379"/>
    </location>
</feature>
<dbReference type="RefSeq" id="XP_005837551.1">
    <property type="nucleotide sequence ID" value="XM_005837494.1"/>
</dbReference>
<reference evidence="5" key="2">
    <citation type="submission" date="2012-11" db="EMBL/GenBank/DDBJ databases">
        <authorList>
            <person name="Kuo A."/>
            <person name="Curtis B.A."/>
            <person name="Tanifuji G."/>
            <person name="Burki F."/>
            <person name="Gruber A."/>
            <person name="Irimia M."/>
            <person name="Maruyama S."/>
            <person name="Arias M.C."/>
            <person name="Ball S.G."/>
            <person name="Gile G.H."/>
            <person name="Hirakawa Y."/>
            <person name="Hopkins J.F."/>
            <person name="Rensing S.A."/>
            <person name="Schmutz J."/>
            <person name="Symeonidi A."/>
            <person name="Elias M."/>
            <person name="Eveleigh R.J."/>
            <person name="Herman E.K."/>
            <person name="Klute M.J."/>
            <person name="Nakayama T."/>
            <person name="Obornik M."/>
            <person name="Reyes-Prieto A."/>
            <person name="Armbrust E.V."/>
            <person name="Aves S.J."/>
            <person name="Beiko R.G."/>
            <person name="Coutinho P."/>
            <person name="Dacks J.B."/>
            <person name="Durnford D.G."/>
            <person name="Fast N.M."/>
            <person name="Green B.R."/>
            <person name="Grisdale C."/>
            <person name="Hempe F."/>
            <person name="Henrissat B."/>
            <person name="Hoppner M.P."/>
            <person name="Ishida K.-I."/>
            <person name="Kim E."/>
            <person name="Koreny L."/>
            <person name="Kroth P.G."/>
            <person name="Liu Y."/>
            <person name="Malik S.-B."/>
            <person name="Maier U.G."/>
            <person name="McRose D."/>
            <person name="Mock T."/>
            <person name="Neilson J.A."/>
            <person name="Onodera N.T."/>
            <person name="Poole A.M."/>
            <person name="Pritham E.J."/>
            <person name="Richards T.A."/>
            <person name="Rocap G."/>
            <person name="Roy S.W."/>
            <person name="Sarai C."/>
            <person name="Schaack S."/>
            <person name="Shirato S."/>
            <person name="Slamovits C.H."/>
            <person name="Spencer D.F."/>
            <person name="Suzuki S."/>
            <person name="Worden A.Z."/>
            <person name="Zauner S."/>
            <person name="Barry K."/>
            <person name="Bell C."/>
            <person name="Bharti A.K."/>
            <person name="Crow J.A."/>
            <person name="Grimwood J."/>
            <person name="Kramer R."/>
            <person name="Lindquist E."/>
            <person name="Lucas S."/>
            <person name="Salamov A."/>
            <person name="McFadden G.I."/>
            <person name="Lane C.E."/>
            <person name="Keeling P.J."/>
            <person name="Gray M.W."/>
            <person name="Grigoriev I.V."/>
            <person name="Archibald J.M."/>
        </authorList>
    </citation>
    <scope>NUCLEOTIDE SEQUENCE</scope>
    <source>
        <strain evidence="5">CCMP2712</strain>
    </source>
</reference>
<evidence type="ECO:0000256" key="2">
    <source>
        <dbReference type="SAM" id="SignalP"/>
    </source>
</evidence>
<dbReference type="OrthoDB" id="40579at2759"/>
<keyword evidence="5" id="KW-1185">Reference proteome</keyword>
<dbReference type="SFLD" id="SFLDG01129">
    <property type="entry name" value="C1.5:_HAD__Beta-PGM__Phosphata"/>
    <property type="match status" value="1"/>
</dbReference>
<protein>
    <submittedName>
        <fullName evidence="3 4">Uncharacterized protein</fullName>
    </submittedName>
</protein>